<dbReference type="NCBIfam" id="NF006029">
    <property type="entry name" value="PRK08168.1"/>
    <property type="match status" value="1"/>
</dbReference>
<dbReference type="PANTHER" id="PTHR42829:SF1">
    <property type="entry name" value="INORGANIC CARBON TRANSPORTER SUBUNIT DABB-RELATED"/>
    <property type="match status" value="1"/>
</dbReference>
<feature type="transmembrane region" description="Helical" evidence="7">
    <location>
        <begin position="257"/>
        <end position="278"/>
    </location>
</feature>
<keyword evidence="5 7" id="KW-1133">Transmembrane helix</keyword>
<evidence type="ECO:0000256" key="1">
    <source>
        <dbReference type="ARBA" id="ARBA00004141"/>
    </source>
</evidence>
<dbReference type="PRINTS" id="PR01434">
    <property type="entry name" value="NADHDHGNASE5"/>
</dbReference>
<evidence type="ECO:0000256" key="5">
    <source>
        <dbReference type="ARBA" id="ARBA00022989"/>
    </source>
</evidence>
<evidence type="ECO:0000259" key="8">
    <source>
        <dbReference type="Pfam" id="PF00361"/>
    </source>
</evidence>
<reference evidence="9" key="1">
    <citation type="submission" date="2016-10" db="EMBL/GenBank/DDBJ databases">
        <title>Sequence of Gallionella enrichment culture.</title>
        <authorList>
            <person name="Poehlein A."/>
            <person name="Muehling M."/>
            <person name="Daniel R."/>
        </authorList>
    </citation>
    <scope>NUCLEOTIDE SEQUENCE</scope>
</reference>
<proteinExistence type="inferred from homology"/>
<evidence type="ECO:0000256" key="6">
    <source>
        <dbReference type="ARBA" id="ARBA00023136"/>
    </source>
</evidence>
<feature type="transmembrane region" description="Helical" evidence="7">
    <location>
        <begin position="91"/>
        <end position="111"/>
    </location>
</feature>
<evidence type="ECO:0000256" key="3">
    <source>
        <dbReference type="ARBA" id="ARBA00022475"/>
    </source>
</evidence>
<comment type="subcellular location">
    <subcellularLocation>
        <location evidence="1">Membrane</location>
        <topology evidence="1">Multi-pass membrane protein</topology>
    </subcellularLocation>
</comment>
<dbReference type="GO" id="GO:0016020">
    <property type="term" value="C:membrane"/>
    <property type="evidence" value="ECO:0007669"/>
    <property type="project" value="UniProtKB-SubCell"/>
</dbReference>
<dbReference type="InterPro" id="IPR046396">
    <property type="entry name" value="Transporter_DabB"/>
</dbReference>
<dbReference type="PANTHER" id="PTHR42829">
    <property type="entry name" value="NADH-UBIQUINONE OXIDOREDUCTASE CHAIN 5"/>
    <property type="match status" value="1"/>
</dbReference>
<feature type="transmembrane region" description="Helical" evidence="7">
    <location>
        <begin position="284"/>
        <end position="304"/>
    </location>
</feature>
<feature type="transmembrane region" description="Helical" evidence="7">
    <location>
        <begin position="369"/>
        <end position="390"/>
    </location>
</feature>
<dbReference type="GO" id="GO:0008137">
    <property type="term" value="F:NADH dehydrogenase (ubiquinone) activity"/>
    <property type="evidence" value="ECO:0007669"/>
    <property type="project" value="InterPro"/>
</dbReference>
<gene>
    <name evidence="9" type="ORF">GALL_295370</name>
</gene>
<feature type="transmembrane region" description="Helical" evidence="7">
    <location>
        <begin position="184"/>
        <end position="200"/>
    </location>
</feature>
<dbReference type="GO" id="GO:0015990">
    <property type="term" value="P:electron transport coupled proton transport"/>
    <property type="evidence" value="ECO:0007669"/>
    <property type="project" value="TreeGrafter"/>
</dbReference>
<dbReference type="EMBL" id="MLJW01000367">
    <property type="protein sequence ID" value="OIQ88558.1"/>
    <property type="molecule type" value="Genomic_DNA"/>
</dbReference>
<evidence type="ECO:0000313" key="9">
    <source>
        <dbReference type="EMBL" id="OIQ88558.1"/>
    </source>
</evidence>
<dbReference type="GO" id="GO:0042773">
    <property type="term" value="P:ATP synthesis coupled electron transport"/>
    <property type="evidence" value="ECO:0007669"/>
    <property type="project" value="InterPro"/>
</dbReference>
<dbReference type="GO" id="GO:0003954">
    <property type="term" value="F:NADH dehydrogenase activity"/>
    <property type="evidence" value="ECO:0007669"/>
    <property type="project" value="TreeGrafter"/>
</dbReference>
<comment type="caution">
    <text evidence="9">The sequence shown here is derived from an EMBL/GenBank/DDBJ whole genome shotgun (WGS) entry which is preliminary data.</text>
</comment>
<organism evidence="9">
    <name type="scientific">mine drainage metagenome</name>
    <dbReference type="NCBI Taxonomy" id="410659"/>
    <lineage>
        <taxon>unclassified sequences</taxon>
        <taxon>metagenomes</taxon>
        <taxon>ecological metagenomes</taxon>
    </lineage>
</organism>
<keyword evidence="4 7" id="KW-0812">Transmembrane</keyword>
<dbReference type="InterPro" id="IPR003945">
    <property type="entry name" value="NU5C-like"/>
</dbReference>
<keyword evidence="3" id="KW-1003">Cell membrane</keyword>
<sequence>MLPMTSDPTLFTTAAALRPPLAAGAALSPPLLMLVAAARALASPHASAPRLWRSLARLSTAALAGAALSLACALARGAAPAPLLPGLAVQPLGAWIALLVQFLGVVIGAYASRYLAGEPKQRARIAALASVLACVQLMLLADHWLVLIAAWSGVGAALHGLLCFYPDRPFALLAAHKKRIADRLADLLLLVAAALAWRQVGSGSLSALSASLAHGPAPLALQGSAVLLVLAVGLRTALLPVHGWLTQVMEAPTPVSALLHAGVVNLGGYVLIRFAPLLQATPAARALLVAMGLSTALLAGMVSLTRVSIKVRLAWSTVAQMGFMVLECGLGLYQLAALHLLGHSLYKAHAFLSASGAVRDTRLRALRGAAAPTAASVVAAPWIAVAVLLLVQHALHWVHWPWWWLGMLALAWAPLLWVSTRAASAEQPPRWQALAGLAWVAGLGLAAQGLHRLSLGVVDLPWSSGGAIALAGMTLLYLGLAALQGHAQALEAWRRWSYAGFYVDEIYTRVALKLWPAHWGGQDPASTPAMHGTGSP</sequence>
<name>A0A1J5QXY6_9ZZZZ</name>
<feature type="transmembrane region" description="Helical" evidence="7">
    <location>
        <begin position="145"/>
        <end position="164"/>
    </location>
</feature>
<feature type="transmembrane region" description="Helical" evidence="7">
    <location>
        <begin position="402"/>
        <end position="419"/>
    </location>
</feature>
<keyword evidence="9" id="KW-0560">Oxidoreductase</keyword>
<feature type="transmembrane region" description="Helical" evidence="7">
    <location>
        <begin position="220"/>
        <end position="245"/>
    </location>
</feature>
<feature type="transmembrane region" description="Helical" evidence="7">
    <location>
        <begin position="462"/>
        <end position="483"/>
    </location>
</feature>
<dbReference type="AlphaFoldDB" id="A0A1J5QXY6"/>
<keyword evidence="6 7" id="KW-0472">Membrane</keyword>
<feature type="transmembrane region" description="Helical" evidence="7">
    <location>
        <begin position="20"/>
        <end position="42"/>
    </location>
</feature>
<feature type="domain" description="NADH:quinone oxidoreductase/Mrp antiporter transmembrane" evidence="8">
    <location>
        <begin position="141"/>
        <end position="365"/>
    </location>
</feature>
<dbReference type="HAMAP" id="MF_00862">
    <property type="entry name" value="DabB"/>
    <property type="match status" value="1"/>
</dbReference>
<feature type="transmembrane region" description="Helical" evidence="7">
    <location>
        <begin position="123"/>
        <end position="139"/>
    </location>
</feature>
<keyword evidence="2" id="KW-0813">Transport</keyword>
<dbReference type="Pfam" id="PF00361">
    <property type="entry name" value="Proton_antipo_M"/>
    <property type="match status" value="1"/>
</dbReference>
<evidence type="ECO:0000256" key="7">
    <source>
        <dbReference type="SAM" id="Phobius"/>
    </source>
</evidence>
<evidence type="ECO:0000256" key="4">
    <source>
        <dbReference type="ARBA" id="ARBA00022692"/>
    </source>
</evidence>
<dbReference type="EC" id="1.6.5.11" evidence="9"/>
<evidence type="ECO:0000256" key="2">
    <source>
        <dbReference type="ARBA" id="ARBA00022448"/>
    </source>
</evidence>
<feature type="transmembrane region" description="Helical" evidence="7">
    <location>
        <begin position="54"/>
        <end position="79"/>
    </location>
</feature>
<feature type="transmembrane region" description="Helical" evidence="7">
    <location>
        <begin position="431"/>
        <end position="450"/>
    </location>
</feature>
<protein>
    <submittedName>
        <fullName evidence="9">NADH-quinone oxidoreductase subunit 12</fullName>
        <ecNumber evidence="9">1.6.5.11</ecNumber>
    </submittedName>
</protein>
<accession>A0A1J5QXY6</accession>
<dbReference type="InterPro" id="IPR001750">
    <property type="entry name" value="ND/Mrp_TM"/>
</dbReference>